<evidence type="ECO:0008006" key="3">
    <source>
        <dbReference type="Google" id="ProtNLM"/>
    </source>
</evidence>
<dbReference type="EMBL" id="JBAMIC010000012">
    <property type="protein sequence ID" value="KAK7099309.1"/>
    <property type="molecule type" value="Genomic_DNA"/>
</dbReference>
<accession>A0AAN9B7G7</accession>
<name>A0AAN9B7G7_9CAEN</name>
<evidence type="ECO:0000313" key="2">
    <source>
        <dbReference type="Proteomes" id="UP001374579"/>
    </source>
</evidence>
<protein>
    <recommendedName>
        <fullName evidence="3">N-acetyltransferase domain-containing protein</fullName>
    </recommendedName>
</protein>
<organism evidence="1 2">
    <name type="scientific">Littorina saxatilis</name>
    <dbReference type="NCBI Taxonomy" id="31220"/>
    <lineage>
        <taxon>Eukaryota</taxon>
        <taxon>Metazoa</taxon>
        <taxon>Spiralia</taxon>
        <taxon>Lophotrochozoa</taxon>
        <taxon>Mollusca</taxon>
        <taxon>Gastropoda</taxon>
        <taxon>Caenogastropoda</taxon>
        <taxon>Littorinimorpha</taxon>
        <taxon>Littorinoidea</taxon>
        <taxon>Littorinidae</taxon>
        <taxon>Littorina</taxon>
    </lineage>
</organism>
<dbReference type="PANTHER" id="PTHR47403:SF6">
    <property type="entry name" value="N-ACETYLTRANSFERASE DOMAIN-CONTAINING PROTEIN"/>
    <property type="match status" value="1"/>
</dbReference>
<dbReference type="SUPFAM" id="SSF55729">
    <property type="entry name" value="Acyl-CoA N-acyltransferases (Nat)"/>
    <property type="match status" value="1"/>
</dbReference>
<sequence length="218" mass="24957">MMSTSSYPESDEELSEASMDDMQAVVNMCGDVYHGIDYLPSTFPHLLHGPGVKAFVYKVKGELVAFTSTQLQAGGQYLLFLASRVKVAWQGHGIYSRFRRKIFEHFSDKELYPDLRHETVTVTAGNSHAKGGRMRNAGWHLVMTRHSRMRGFEASNLHQLRLKKPTHEVTAMVRDEFLQLLQAGSRHWLHLFPQKRIIHSWKSYVVTEDNLDLILGQS</sequence>
<keyword evidence="2" id="KW-1185">Reference proteome</keyword>
<dbReference type="InterPro" id="IPR016181">
    <property type="entry name" value="Acyl_CoA_acyltransferase"/>
</dbReference>
<evidence type="ECO:0000313" key="1">
    <source>
        <dbReference type="EMBL" id="KAK7099309.1"/>
    </source>
</evidence>
<reference evidence="1 2" key="1">
    <citation type="submission" date="2024-02" db="EMBL/GenBank/DDBJ databases">
        <title>Chromosome-scale genome assembly of the rough periwinkle Littorina saxatilis.</title>
        <authorList>
            <person name="De Jode A."/>
            <person name="Faria R."/>
            <person name="Formenti G."/>
            <person name="Sims Y."/>
            <person name="Smith T.P."/>
            <person name="Tracey A."/>
            <person name="Wood J.M.D."/>
            <person name="Zagrodzka Z.B."/>
            <person name="Johannesson K."/>
            <person name="Butlin R.K."/>
            <person name="Leder E.H."/>
        </authorList>
    </citation>
    <scope>NUCLEOTIDE SEQUENCE [LARGE SCALE GENOMIC DNA]</scope>
    <source>
        <strain evidence="1">Snail1</strain>
        <tissue evidence="1">Muscle</tissue>
    </source>
</reference>
<dbReference type="PANTHER" id="PTHR47403">
    <property type="entry name" value="LOC100145250 PROTEIN"/>
    <property type="match status" value="1"/>
</dbReference>
<dbReference type="Proteomes" id="UP001374579">
    <property type="component" value="Unassembled WGS sequence"/>
</dbReference>
<dbReference type="AlphaFoldDB" id="A0AAN9B7G7"/>
<gene>
    <name evidence="1" type="ORF">V1264_003463</name>
</gene>
<comment type="caution">
    <text evidence="1">The sequence shown here is derived from an EMBL/GenBank/DDBJ whole genome shotgun (WGS) entry which is preliminary data.</text>
</comment>
<proteinExistence type="predicted"/>